<dbReference type="EMBL" id="CP020772">
    <property type="protein sequence ID" value="ARI78956.1"/>
    <property type="molecule type" value="Genomic_DNA"/>
</dbReference>
<evidence type="ECO:0000313" key="2">
    <source>
        <dbReference type="EMBL" id="ARI78956.1"/>
    </source>
</evidence>
<dbReference type="KEGG" id="hmn:HM131_19940"/>
<gene>
    <name evidence="2" type="ORF">HM131_19940</name>
</gene>
<dbReference type="GO" id="GO:0140359">
    <property type="term" value="F:ABC-type transporter activity"/>
    <property type="evidence" value="ECO:0007669"/>
    <property type="project" value="InterPro"/>
</dbReference>
<feature type="transmembrane region" description="Helical" evidence="1">
    <location>
        <begin position="292"/>
        <end position="312"/>
    </location>
</feature>
<keyword evidence="3" id="KW-1185">Reference proteome</keyword>
<feature type="transmembrane region" description="Helical" evidence="1">
    <location>
        <begin position="20"/>
        <end position="39"/>
    </location>
</feature>
<dbReference type="OrthoDB" id="8613028at2"/>
<keyword evidence="1" id="KW-0472">Membrane</keyword>
<dbReference type="Pfam" id="PF12730">
    <property type="entry name" value="ABC2_membrane_4"/>
    <property type="match status" value="1"/>
</dbReference>
<name>A0A1W6A019_9BACI</name>
<dbReference type="AlphaFoldDB" id="A0A1W6A019"/>
<reference evidence="2 3" key="1">
    <citation type="submission" date="2017-04" db="EMBL/GenBank/DDBJ databases">
        <title>The whole genome sequencing and assembly of Halobacillus mangrovi strain.</title>
        <authorList>
            <person name="Lee S.-J."/>
            <person name="Park M.-K."/>
            <person name="Kim J.-Y."/>
            <person name="Lee Y.-J."/>
            <person name="Yi H."/>
            <person name="Bahn Y.-S."/>
            <person name="Kim J.F."/>
            <person name="Lee D.-W."/>
        </authorList>
    </citation>
    <scope>NUCLEOTIDE SEQUENCE [LARGE SCALE GENOMIC DNA]</scope>
    <source>
        <strain evidence="2 3">KTB 131</strain>
    </source>
</reference>
<accession>A0A1W6A019</accession>
<dbReference type="PANTHER" id="PTHR37305:SF1">
    <property type="entry name" value="MEMBRANE PROTEIN"/>
    <property type="match status" value="1"/>
</dbReference>
<organism evidence="2 3">
    <name type="scientific">Halobacillus mangrovi</name>
    <dbReference type="NCBI Taxonomy" id="402384"/>
    <lineage>
        <taxon>Bacteria</taxon>
        <taxon>Bacillati</taxon>
        <taxon>Bacillota</taxon>
        <taxon>Bacilli</taxon>
        <taxon>Bacillales</taxon>
        <taxon>Bacillaceae</taxon>
        <taxon>Halobacillus</taxon>
    </lineage>
</organism>
<evidence type="ECO:0000313" key="3">
    <source>
        <dbReference type="Proteomes" id="UP000192527"/>
    </source>
</evidence>
<dbReference type="RefSeq" id="WP_085031517.1">
    <property type="nucleotide sequence ID" value="NZ_CP020772.1"/>
</dbReference>
<dbReference type="Proteomes" id="UP000192527">
    <property type="component" value="Chromosome"/>
</dbReference>
<evidence type="ECO:0000256" key="1">
    <source>
        <dbReference type="SAM" id="Phobius"/>
    </source>
</evidence>
<proteinExistence type="predicted"/>
<feature type="transmembrane region" description="Helical" evidence="1">
    <location>
        <begin position="116"/>
        <end position="137"/>
    </location>
</feature>
<keyword evidence="1" id="KW-0812">Transmembrane</keyword>
<sequence length="320" mass="36361">MSNFFQLVKNEQIKLYSQIATWIMFIILGVLIIGFGIFMKVDASFLGGDVPTGEDWKQELQEQNEQLQDPKFGQSGEQIQYPSMMDIEMNEYRIENNIKPTEYDVWDFLRDNRTNVSVISLFTIIVAAGAIANEFKWGTIKLLLIRPISRTKILFSKYVSVLVFALTMLLFLYVLSFIVGSILFGIDSLNQTYLFRQDGNIQETQIFGHTVAQYLLSSVNLLIMATFAFMISAVFRNSSLAIGVAIFLMMAGNSIVLFLQDKEWAKYILFANTDLNQFIEGTPLISDITPGFSVTVLIVYYIIFVALSWTFFSKRDVAGA</sequence>
<protein>
    <submittedName>
        <fullName evidence="2">ABC transporter permease</fullName>
    </submittedName>
</protein>
<dbReference type="STRING" id="402384.HM131_19940"/>
<feature type="transmembrane region" description="Helical" evidence="1">
    <location>
        <begin position="240"/>
        <end position="259"/>
    </location>
</feature>
<dbReference type="PANTHER" id="PTHR37305">
    <property type="entry name" value="INTEGRAL MEMBRANE PROTEIN-RELATED"/>
    <property type="match status" value="1"/>
</dbReference>
<dbReference type="GO" id="GO:0005886">
    <property type="term" value="C:plasma membrane"/>
    <property type="evidence" value="ECO:0007669"/>
    <property type="project" value="UniProtKB-SubCell"/>
</dbReference>
<keyword evidence="1" id="KW-1133">Transmembrane helix</keyword>
<feature type="transmembrane region" description="Helical" evidence="1">
    <location>
        <begin position="158"/>
        <end position="186"/>
    </location>
</feature>
<feature type="transmembrane region" description="Helical" evidence="1">
    <location>
        <begin position="206"/>
        <end position="228"/>
    </location>
</feature>